<reference evidence="2 3" key="1">
    <citation type="submission" date="2023-10" db="EMBL/GenBank/DDBJ databases">
        <title>Comparative genomics analysis reveals potential genetic determinants of host preference in Cryptosporidium xiaoi.</title>
        <authorList>
            <person name="Xiao L."/>
            <person name="Li J."/>
        </authorList>
    </citation>
    <scope>NUCLEOTIDE SEQUENCE [LARGE SCALE GENOMIC DNA]</scope>
    <source>
        <strain evidence="2 3">52996</strain>
    </source>
</reference>
<feature type="transmembrane region" description="Helical" evidence="1">
    <location>
        <begin position="35"/>
        <end position="56"/>
    </location>
</feature>
<evidence type="ECO:0000313" key="2">
    <source>
        <dbReference type="EMBL" id="KAK6588667.1"/>
    </source>
</evidence>
<keyword evidence="1" id="KW-0812">Transmembrane</keyword>
<proteinExistence type="predicted"/>
<accession>A0AAV9XVF7</accession>
<gene>
    <name evidence="2" type="ORF">RS030_3430</name>
</gene>
<organism evidence="2 3">
    <name type="scientific">Cryptosporidium xiaoi</name>
    <dbReference type="NCBI Taxonomy" id="659607"/>
    <lineage>
        <taxon>Eukaryota</taxon>
        <taxon>Sar</taxon>
        <taxon>Alveolata</taxon>
        <taxon>Apicomplexa</taxon>
        <taxon>Conoidasida</taxon>
        <taxon>Coccidia</taxon>
        <taxon>Eucoccidiorida</taxon>
        <taxon>Eimeriorina</taxon>
        <taxon>Cryptosporidiidae</taxon>
        <taxon>Cryptosporidium</taxon>
    </lineage>
</organism>
<keyword evidence="1" id="KW-0472">Membrane</keyword>
<keyword evidence="3" id="KW-1185">Reference proteome</keyword>
<dbReference type="EMBL" id="JAWDEY010000031">
    <property type="protein sequence ID" value="KAK6588667.1"/>
    <property type="molecule type" value="Genomic_DNA"/>
</dbReference>
<evidence type="ECO:0000313" key="3">
    <source>
        <dbReference type="Proteomes" id="UP001311799"/>
    </source>
</evidence>
<feature type="transmembrane region" description="Helical" evidence="1">
    <location>
        <begin position="514"/>
        <end position="535"/>
    </location>
</feature>
<name>A0AAV9XVF7_9CRYT</name>
<sequence length="564" mass="65366">MSSITKLLTSIRDFVLPGTFGRGKRASFTGAVATIYQLIIYGIVTASIYNSFMLYLRYGRINSFLTIYSDLNGIETPSLIYCKNRISSGKKSSVANLKVLMRIQHRNKYYYSDSRNIRVCNYEDANCLCIDTWKQTYYNFDKATNNTMFSSNSTTTSMDFKKTLNEIRNINLDNISIFPPGEFPIHSFMKNELDYSLGSTISMGVGDNENIKYKPHLINWCDLNLPDVDPKTDNTTKVIYSPYDSNSNGKRNLKTKNNYSIKDINGKDQSKSHPNNNIYCEKKDMVEFLLISENELDQGIIGFYTSRQDMSTEPMWVKTSFPGVIFAFLQLEKNWIIDFYIFKIFFYHKLNPFNYLIKFFSRKNSNINISNNNKNNNESASIYHYNDNNISGNKYPSPPANNKTNFNGRIESKQNAYFVSESHQLVADIAQIHNKVLPENWLKWMFIHNILLSLNGNVTSSESISKFTESYLNNTDYINNVENNYSTLWVRAEYQLFFTPNTVRVANKHFLLKTFGLIMSIIFSLNYLNLFYSVFPFYRGETPKLTVSPLMKFLSCNLLNSYHE</sequence>
<keyword evidence="1" id="KW-1133">Transmembrane helix</keyword>
<dbReference type="AlphaFoldDB" id="A0AAV9XVF7"/>
<comment type="caution">
    <text evidence="2">The sequence shown here is derived from an EMBL/GenBank/DDBJ whole genome shotgun (WGS) entry which is preliminary data.</text>
</comment>
<protein>
    <submittedName>
        <fullName evidence="2">Uncharacterized protein</fullName>
    </submittedName>
</protein>
<dbReference type="Proteomes" id="UP001311799">
    <property type="component" value="Unassembled WGS sequence"/>
</dbReference>
<evidence type="ECO:0000256" key="1">
    <source>
        <dbReference type="SAM" id="Phobius"/>
    </source>
</evidence>